<protein>
    <submittedName>
        <fullName evidence="2">Glycosyltransferase involved in cell wall biosynthesis</fullName>
    </submittedName>
</protein>
<dbReference type="EMBL" id="JACDUM010000002">
    <property type="protein sequence ID" value="MBA2860462.1"/>
    <property type="molecule type" value="Genomic_DNA"/>
</dbReference>
<reference evidence="2 3" key="1">
    <citation type="submission" date="2020-07" db="EMBL/GenBank/DDBJ databases">
        <title>Genomic Encyclopedia of Type Strains, Phase IV (KMG-V): Genome sequencing to study the core and pangenomes of soil and plant-associated prokaryotes.</title>
        <authorList>
            <person name="Whitman W."/>
        </authorList>
    </citation>
    <scope>NUCLEOTIDE SEQUENCE [LARGE SCALE GENOMIC DNA]</scope>
    <source>
        <strain evidence="2 3">C9</strain>
    </source>
</reference>
<dbReference type="InterPro" id="IPR029044">
    <property type="entry name" value="Nucleotide-diphossugar_trans"/>
</dbReference>
<evidence type="ECO:0000313" key="2">
    <source>
        <dbReference type="EMBL" id="MBA2860462.1"/>
    </source>
</evidence>
<organism evidence="2 3">
    <name type="scientific">Methanococcus maripaludis</name>
    <name type="common">Methanococcus deltae</name>
    <dbReference type="NCBI Taxonomy" id="39152"/>
    <lineage>
        <taxon>Archaea</taxon>
        <taxon>Methanobacteriati</taxon>
        <taxon>Methanobacteriota</taxon>
        <taxon>Methanomada group</taxon>
        <taxon>Methanococci</taxon>
        <taxon>Methanococcales</taxon>
        <taxon>Methanococcaceae</taxon>
        <taxon>Methanococcus</taxon>
    </lineage>
</organism>
<sequence length="342" mass="40055">MNRSEQEIMENWNEKNTDNPLVSISCITYNHEKYIEDALEGFLMQETDFPFEILIHDDASTDKTAEIIRKYEKKYPKIIKPIYQVENQYSKGVKKIDYTFNHSRAKGKYYAICEGDDYWIDSKKLQKQVDYMEDNPECGLCFHAAEIFKVGVGKVGHIVPYKKSGISTTEDIIYGGGGFMATNSILYKKSIMENPADFYFMSPVGDYPLQVLTSLNTYAYYINEVMSVYRRNVVGSWSLRTKKISIEEKNRMNESICTLLDNINKYSNYKYCKIIEKTKIKHQFYNLIDQGKFPEAKTGKFKEFYLTSSIIHKVYWHIRQYSPETASKLLDLRELVINRIKV</sequence>
<dbReference type="PANTHER" id="PTHR22916:SF3">
    <property type="entry name" value="UDP-GLCNAC:BETAGAL BETA-1,3-N-ACETYLGLUCOSAMINYLTRANSFERASE-LIKE PROTEIN 1"/>
    <property type="match status" value="1"/>
</dbReference>
<comment type="caution">
    <text evidence="2">The sequence shown here is derived from an EMBL/GenBank/DDBJ whole genome shotgun (WGS) entry which is preliminary data.</text>
</comment>
<proteinExistence type="predicted"/>
<evidence type="ECO:0000259" key="1">
    <source>
        <dbReference type="Pfam" id="PF00535"/>
    </source>
</evidence>
<dbReference type="SUPFAM" id="SSF53448">
    <property type="entry name" value="Nucleotide-diphospho-sugar transferases"/>
    <property type="match status" value="1"/>
</dbReference>
<dbReference type="RefSeq" id="WP_220125812.1">
    <property type="nucleotide sequence ID" value="NZ_JACDUM010000002.1"/>
</dbReference>
<dbReference type="Pfam" id="PF00535">
    <property type="entry name" value="Glycos_transf_2"/>
    <property type="match status" value="1"/>
</dbReference>
<gene>
    <name evidence="2" type="ORF">HNP91_001277</name>
</gene>
<keyword evidence="2" id="KW-0808">Transferase</keyword>
<dbReference type="AlphaFoldDB" id="A0A7J9PB83"/>
<name>A0A7J9PB83_METMI</name>
<dbReference type="GO" id="GO:0016758">
    <property type="term" value="F:hexosyltransferase activity"/>
    <property type="evidence" value="ECO:0007669"/>
    <property type="project" value="UniProtKB-ARBA"/>
</dbReference>
<feature type="domain" description="Glycosyltransferase 2-like" evidence="1">
    <location>
        <begin position="26"/>
        <end position="165"/>
    </location>
</feature>
<dbReference type="InterPro" id="IPR001173">
    <property type="entry name" value="Glyco_trans_2-like"/>
</dbReference>
<accession>A0A7J9PB83</accession>
<evidence type="ECO:0000313" key="3">
    <source>
        <dbReference type="Proteomes" id="UP000568063"/>
    </source>
</evidence>
<dbReference type="PANTHER" id="PTHR22916">
    <property type="entry name" value="GLYCOSYLTRANSFERASE"/>
    <property type="match status" value="1"/>
</dbReference>
<dbReference type="Gene3D" id="3.90.550.10">
    <property type="entry name" value="Spore Coat Polysaccharide Biosynthesis Protein SpsA, Chain A"/>
    <property type="match status" value="1"/>
</dbReference>
<dbReference type="Proteomes" id="UP000568063">
    <property type="component" value="Unassembled WGS sequence"/>
</dbReference>